<evidence type="ECO:0000313" key="6">
    <source>
        <dbReference type="Proteomes" id="UP000287033"/>
    </source>
</evidence>
<feature type="coiled-coil region" evidence="3">
    <location>
        <begin position="98"/>
        <end position="132"/>
    </location>
</feature>
<dbReference type="GO" id="GO:0005543">
    <property type="term" value="F:phospholipid binding"/>
    <property type="evidence" value="ECO:0007669"/>
    <property type="project" value="TreeGrafter"/>
</dbReference>
<sequence>MAETPSKPGGAGLFAKHVQKRFMRAQEMADGSKLQKDLKAYLNAVRAMHDTSKRLCLTLQEIYEPDWEGKDELLPIVEKRIAKRGRKLVDYDSCRHHLESLHSAKKKDEAKITKAEEEFVNAQNEFEELNAQLREELPELWNSRIGCYVTIFQNMSNLRDIFYQEMSKVGMGLNSQERHKNVKLHEKAQIKQCRKMQQSHCVQLCI</sequence>
<dbReference type="OrthoDB" id="446293at2759"/>
<dbReference type="GO" id="GO:0005886">
    <property type="term" value="C:plasma membrane"/>
    <property type="evidence" value="ECO:0007669"/>
    <property type="project" value="TreeGrafter"/>
</dbReference>
<dbReference type="PANTHER" id="PTHR46514">
    <property type="entry name" value="AMPHIPHYSIN"/>
    <property type="match status" value="1"/>
</dbReference>
<dbReference type="Pfam" id="PF03114">
    <property type="entry name" value="BAR"/>
    <property type="match status" value="1"/>
</dbReference>
<evidence type="ECO:0000256" key="2">
    <source>
        <dbReference type="ARBA" id="ARBA00022490"/>
    </source>
</evidence>
<accession>A0A401RJC2</accession>
<keyword evidence="2" id="KW-0963">Cytoplasm</keyword>
<dbReference type="OMA" id="WIGYTEY"/>
<dbReference type="InterPro" id="IPR004148">
    <property type="entry name" value="BAR_dom"/>
</dbReference>
<dbReference type="InterPro" id="IPR027267">
    <property type="entry name" value="AH/BAR_dom_sf"/>
</dbReference>
<dbReference type="PANTHER" id="PTHR46514:SF1">
    <property type="entry name" value="BRIDGING INTEGRATOR 2"/>
    <property type="match status" value="1"/>
</dbReference>
<dbReference type="Proteomes" id="UP000287033">
    <property type="component" value="Unassembled WGS sequence"/>
</dbReference>
<evidence type="ECO:0000256" key="1">
    <source>
        <dbReference type="ARBA" id="ARBA00004496"/>
    </source>
</evidence>
<dbReference type="SMART" id="SM00721">
    <property type="entry name" value="BAR"/>
    <property type="match status" value="1"/>
</dbReference>
<evidence type="ECO:0000259" key="4">
    <source>
        <dbReference type="PROSITE" id="PS51021"/>
    </source>
</evidence>
<proteinExistence type="predicted"/>
<dbReference type="InterPro" id="IPR003005">
    <property type="entry name" value="Amphiphysin"/>
</dbReference>
<comment type="subcellular location">
    <subcellularLocation>
        <location evidence="1">Cytoplasm</location>
    </subcellularLocation>
</comment>
<dbReference type="SUPFAM" id="SSF103657">
    <property type="entry name" value="BAR/IMD domain-like"/>
    <property type="match status" value="1"/>
</dbReference>
<name>A0A401RJC2_CHIPU</name>
<dbReference type="STRING" id="137246.A0A401RJC2"/>
<keyword evidence="6" id="KW-1185">Reference proteome</keyword>
<evidence type="ECO:0000313" key="5">
    <source>
        <dbReference type="EMBL" id="GCC18224.1"/>
    </source>
</evidence>
<dbReference type="GO" id="GO:0005737">
    <property type="term" value="C:cytoplasm"/>
    <property type="evidence" value="ECO:0007669"/>
    <property type="project" value="UniProtKB-SubCell"/>
</dbReference>
<keyword evidence="3" id="KW-0175">Coiled coil</keyword>
<comment type="caution">
    <text evidence="5">The sequence shown here is derived from an EMBL/GenBank/DDBJ whole genome shotgun (WGS) entry which is preliminary data.</text>
</comment>
<gene>
    <name evidence="5" type="ORF">chiPu_0020752</name>
</gene>
<protein>
    <recommendedName>
        <fullName evidence="4">BAR domain-containing protein</fullName>
    </recommendedName>
</protein>
<dbReference type="Gene3D" id="1.20.1270.60">
    <property type="entry name" value="Arfaptin homology (AH) domain/BAR domain"/>
    <property type="match status" value="2"/>
</dbReference>
<dbReference type="PROSITE" id="PS51021">
    <property type="entry name" value="BAR"/>
    <property type="match status" value="1"/>
</dbReference>
<dbReference type="EMBL" id="BEZZ01002893">
    <property type="protein sequence ID" value="GCC18224.1"/>
    <property type="molecule type" value="Genomic_DNA"/>
</dbReference>
<organism evidence="5 6">
    <name type="scientific">Chiloscyllium punctatum</name>
    <name type="common">Brownbanded bambooshark</name>
    <name type="synonym">Hemiscyllium punctatum</name>
    <dbReference type="NCBI Taxonomy" id="137246"/>
    <lineage>
        <taxon>Eukaryota</taxon>
        <taxon>Metazoa</taxon>
        <taxon>Chordata</taxon>
        <taxon>Craniata</taxon>
        <taxon>Vertebrata</taxon>
        <taxon>Chondrichthyes</taxon>
        <taxon>Elasmobranchii</taxon>
        <taxon>Galeomorphii</taxon>
        <taxon>Galeoidea</taxon>
        <taxon>Orectolobiformes</taxon>
        <taxon>Hemiscylliidae</taxon>
        <taxon>Chiloscyllium</taxon>
    </lineage>
</organism>
<dbReference type="AlphaFoldDB" id="A0A401RJC2"/>
<evidence type="ECO:0000256" key="3">
    <source>
        <dbReference type="SAM" id="Coils"/>
    </source>
</evidence>
<feature type="domain" description="BAR" evidence="4">
    <location>
        <begin position="1"/>
        <end position="186"/>
    </location>
</feature>
<reference evidence="5 6" key="1">
    <citation type="journal article" date="2018" name="Nat. Ecol. Evol.">
        <title>Shark genomes provide insights into elasmobranch evolution and the origin of vertebrates.</title>
        <authorList>
            <person name="Hara Y"/>
            <person name="Yamaguchi K"/>
            <person name="Onimaru K"/>
            <person name="Kadota M"/>
            <person name="Koyanagi M"/>
            <person name="Keeley SD"/>
            <person name="Tatsumi K"/>
            <person name="Tanaka K"/>
            <person name="Motone F"/>
            <person name="Kageyama Y"/>
            <person name="Nozu R"/>
            <person name="Adachi N"/>
            <person name="Nishimura O"/>
            <person name="Nakagawa R"/>
            <person name="Tanegashima C"/>
            <person name="Kiyatake I"/>
            <person name="Matsumoto R"/>
            <person name="Murakumo K"/>
            <person name="Nishida K"/>
            <person name="Terakita A"/>
            <person name="Kuratani S"/>
            <person name="Sato K"/>
            <person name="Hyodo S Kuraku.S."/>
        </authorList>
    </citation>
    <scope>NUCLEOTIDE SEQUENCE [LARGE SCALE GENOMIC DNA]</scope>
</reference>